<gene>
    <name evidence="2" type="ORF">PBY51_004955</name>
</gene>
<dbReference type="InterPro" id="IPR052958">
    <property type="entry name" value="IFN-induced_PKR_regulator"/>
</dbReference>
<evidence type="ECO:0000259" key="1">
    <source>
        <dbReference type="Pfam" id="PF05699"/>
    </source>
</evidence>
<dbReference type="SUPFAM" id="SSF53098">
    <property type="entry name" value="Ribonuclease H-like"/>
    <property type="match status" value="1"/>
</dbReference>
<evidence type="ECO:0000313" key="2">
    <source>
        <dbReference type="EMBL" id="KAK5854791.1"/>
    </source>
</evidence>
<dbReference type="PANTHER" id="PTHR46289:SF17">
    <property type="entry name" value="HAT C-TERMINAL DIMERISATION DOMAIN-CONTAINING PROTEIN"/>
    <property type="match status" value="1"/>
</dbReference>
<accession>A0AAN7WZ47</accession>
<dbReference type="AlphaFoldDB" id="A0AAN7WZ47"/>
<evidence type="ECO:0000313" key="3">
    <source>
        <dbReference type="Proteomes" id="UP001346869"/>
    </source>
</evidence>
<reference evidence="2 3" key="1">
    <citation type="journal article" date="2023" name="Genes (Basel)">
        <title>Chromosome-Level Genome Assembly and Circadian Gene Repertoire of the Patagonia Blennie Eleginops maclovinus-The Closest Ancestral Proxy of Antarctic Cryonotothenioids.</title>
        <authorList>
            <person name="Cheng C.C."/>
            <person name="Rivera-Colon A.G."/>
            <person name="Minhas B.F."/>
            <person name="Wilson L."/>
            <person name="Rayamajhi N."/>
            <person name="Vargas-Chacoff L."/>
            <person name="Catchen J.M."/>
        </authorList>
    </citation>
    <scope>NUCLEOTIDE SEQUENCE [LARGE SCALE GENOMIC DNA]</scope>
    <source>
        <strain evidence="2">JMC-PN-2008</strain>
    </source>
</reference>
<protein>
    <recommendedName>
        <fullName evidence="1">HAT C-terminal dimerisation domain-containing protein</fullName>
    </recommendedName>
</protein>
<proteinExistence type="predicted"/>
<keyword evidence="3" id="KW-1185">Reference proteome</keyword>
<name>A0AAN7WZ47_ELEMC</name>
<comment type="caution">
    <text evidence="2">The sequence shown here is derived from an EMBL/GenBank/DDBJ whole genome shotgun (WGS) entry which is preliminary data.</text>
</comment>
<dbReference type="InterPro" id="IPR008906">
    <property type="entry name" value="HATC_C_dom"/>
</dbReference>
<reference evidence="2 3" key="2">
    <citation type="journal article" date="2023" name="Mol. Biol. Evol.">
        <title>Genomics of Secondarily Temperate Adaptation in the Only Non-Antarctic Icefish.</title>
        <authorList>
            <person name="Rivera-Colon A.G."/>
            <person name="Rayamajhi N."/>
            <person name="Minhas B.F."/>
            <person name="Madrigal G."/>
            <person name="Bilyk K.T."/>
            <person name="Yoon V."/>
            <person name="Hune M."/>
            <person name="Gregory S."/>
            <person name="Cheng C.H.C."/>
            <person name="Catchen J.M."/>
        </authorList>
    </citation>
    <scope>NUCLEOTIDE SEQUENCE [LARGE SCALE GENOMIC DNA]</scope>
    <source>
        <strain evidence="2">JMC-PN-2008</strain>
    </source>
</reference>
<dbReference type="EMBL" id="JAUZQC010000018">
    <property type="protein sequence ID" value="KAK5854791.1"/>
    <property type="molecule type" value="Genomic_DNA"/>
</dbReference>
<dbReference type="GO" id="GO:0046983">
    <property type="term" value="F:protein dimerization activity"/>
    <property type="evidence" value="ECO:0007669"/>
    <property type="project" value="InterPro"/>
</dbReference>
<sequence>MADEARDVKSEQLAVCVRYVSDGAVKERFLELAKIKSFDAQSIAKELQQQIQKNGLAELKCVAQTYDGAAVMSGTTGGVQAHFRRLHPEAIYVHCYAHKLNLVLCHTCKAIPEAVELFSLLECVYSFFSTSLVNHHKFMETQTRLGLRTVDLVQLSNTRWACQLWSISAALDMLSAILECLSAIRSPMAVGLRAKLYKFSAVYALLMFQALLSVTEGLHKLLQKETLDLAEALICKQAVCDTLKGKRTDAFATELYDRTKALCHTLSIPEEGARTRQKQRKMGDFVLETTAGARNELNNSDTLKRELLFPCVDRMVGELEQRFCSVDAGLLKGIQACSPKSENFLSESHLNELAKHYSIDLKTEEVLVARNFLARKTEAGCSPKDMLTVHNLLDSDMFPSLKATIQVALTVPVSSCSCERSFSVLRRLHSWLRQTMDQKRLHSLAVMSIEKDALQHLNHNRVIDAFATLKNRRHSLMLPPTK</sequence>
<dbReference type="Proteomes" id="UP001346869">
    <property type="component" value="Unassembled WGS sequence"/>
</dbReference>
<dbReference type="PANTHER" id="PTHR46289">
    <property type="entry name" value="52 KDA REPRESSOR OF THE INHIBITOR OF THE PROTEIN KINASE-LIKE PROTEIN-RELATED"/>
    <property type="match status" value="1"/>
</dbReference>
<dbReference type="InterPro" id="IPR012337">
    <property type="entry name" value="RNaseH-like_sf"/>
</dbReference>
<organism evidence="2 3">
    <name type="scientific">Eleginops maclovinus</name>
    <name type="common">Patagonian blennie</name>
    <name type="synonym">Eleginus maclovinus</name>
    <dbReference type="NCBI Taxonomy" id="56733"/>
    <lineage>
        <taxon>Eukaryota</taxon>
        <taxon>Metazoa</taxon>
        <taxon>Chordata</taxon>
        <taxon>Craniata</taxon>
        <taxon>Vertebrata</taxon>
        <taxon>Euteleostomi</taxon>
        <taxon>Actinopterygii</taxon>
        <taxon>Neopterygii</taxon>
        <taxon>Teleostei</taxon>
        <taxon>Neoteleostei</taxon>
        <taxon>Acanthomorphata</taxon>
        <taxon>Eupercaria</taxon>
        <taxon>Perciformes</taxon>
        <taxon>Notothenioidei</taxon>
        <taxon>Eleginopidae</taxon>
        <taxon>Eleginops</taxon>
    </lineage>
</organism>
<feature type="domain" description="HAT C-terminal dimerisation" evidence="1">
    <location>
        <begin position="395"/>
        <end position="452"/>
    </location>
</feature>
<dbReference type="Pfam" id="PF05699">
    <property type="entry name" value="Dimer_Tnp_hAT"/>
    <property type="match status" value="1"/>
</dbReference>